<dbReference type="Proteomes" id="UP000217790">
    <property type="component" value="Unassembled WGS sequence"/>
</dbReference>
<proteinExistence type="predicted"/>
<dbReference type="InParanoid" id="A0A2H3D558"/>
<gene>
    <name evidence="1" type="ORF">ARMGADRAFT_1089316</name>
</gene>
<reference evidence="2" key="1">
    <citation type="journal article" date="2017" name="Nat. Ecol. Evol.">
        <title>Genome expansion and lineage-specific genetic innovations in the forest pathogenic fungi Armillaria.</title>
        <authorList>
            <person name="Sipos G."/>
            <person name="Prasanna A.N."/>
            <person name="Walter M.C."/>
            <person name="O'Connor E."/>
            <person name="Balint B."/>
            <person name="Krizsan K."/>
            <person name="Kiss B."/>
            <person name="Hess J."/>
            <person name="Varga T."/>
            <person name="Slot J."/>
            <person name="Riley R."/>
            <person name="Boka B."/>
            <person name="Rigling D."/>
            <person name="Barry K."/>
            <person name="Lee J."/>
            <person name="Mihaltcheva S."/>
            <person name="LaButti K."/>
            <person name="Lipzen A."/>
            <person name="Waldron R."/>
            <person name="Moloney N.M."/>
            <person name="Sperisen C."/>
            <person name="Kredics L."/>
            <person name="Vagvoelgyi C."/>
            <person name="Patrignani A."/>
            <person name="Fitzpatrick D."/>
            <person name="Nagy I."/>
            <person name="Doyle S."/>
            <person name="Anderson J.B."/>
            <person name="Grigoriev I.V."/>
            <person name="Gueldener U."/>
            <person name="Muensterkoetter M."/>
            <person name="Nagy L.G."/>
        </authorList>
    </citation>
    <scope>NUCLEOTIDE SEQUENCE [LARGE SCALE GENOMIC DNA]</scope>
    <source>
        <strain evidence="2">Ar21-2</strain>
    </source>
</reference>
<accession>A0A2H3D558</accession>
<dbReference type="EMBL" id="KZ293706">
    <property type="protein sequence ID" value="PBK83463.1"/>
    <property type="molecule type" value="Genomic_DNA"/>
</dbReference>
<dbReference type="OrthoDB" id="541276at2759"/>
<evidence type="ECO:0000313" key="2">
    <source>
        <dbReference type="Proteomes" id="UP000217790"/>
    </source>
</evidence>
<dbReference type="AlphaFoldDB" id="A0A2H3D558"/>
<dbReference type="STRING" id="47427.A0A2H3D558"/>
<name>A0A2H3D558_ARMGA</name>
<sequence>MEANVTLWAAEVEAGKGELVRRARYGPAMLDMAFSDVPDACETLSKSLESTKWQSQKKQARYKYTFYVRVQVVLRFLSFVAQSFFYAGRWKRVVWVFQPAPALPYTHLQVDYLARKSPFFLAQLHLAHTVYPTNLQSLHQSPTSLEASPTTPSLHGDRGILAPTAYPAIDVTSHKDDPACFEREFLGHITASVHPTTVTLHEIIIDKPYVYVVLDLCAGSDTSHAIATESSTPMND</sequence>
<evidence type="ECO:0000313" key="1">
    <source>
        <dbReference type="EMBL" id="PBK83463.1"/>
    </source>
</evidence>
<keyword evidence="2" id="KW-1185">Reference proteome</keyword>
<organism evidence="1 2">
    <name type="scientific">Armillaria gallica</name>
    <name type="common">Bulbous honey fungus</name>
    <name type="synonym">Armillaria bulbosa</name>
    <dbReference type="NCBI Taxonomy" id="47427"/>
    <lineage>
        <taxon>Eukaryota</taxon>
        <taxon>Fungi</taxon>
        <taxon>Dikarya</taxon>
        <taxon>Basidiomycota</taxon>
        <taxon>Agaricomycotina</taxon>
        <taxon>Agaricomycetes</taxon>
        <taxon>Agaricomycetidae</taxon>
        <taxon>Agaricales</taxon>
        <taxon>Marasmiineae</taxon>
        <taxon>Physalacriaceae</taxon>
        <taxon>Armillaria</taxon>
    </lineage>
</organism>
<protein>
    <submittedName>
        <fullName evidence="1">Uncharacterized protein</fullName>
    </submittedName>
</protein>